<proteinExistence type="predicted"/>
<keyword evidence="2" id="KW-0812">Transmembrane</keyword>
<keyword evidence="2" id="KW-0472">Membrane</keyword>
<dbReference type="RefSeq" id="WP_005603740.1">
    <property type="nucleotide sequence ID" value="NZ_GG663524.1"/>
</dbReference>
<dbReference type="HOGENOM" id="CLU_1052350_0_0_9"/>
<evidence type="ECO:0000313" key="4">
    <source>
        <dbReference type="Proteomes" id="UP000006238"/>
    </source>
</evidence>
<comment type="caution">
    <text evidence="3">The sequence shown here is derived from an EMBL/GenBank/DDBJ whole genome shotgun (WGS) entry which is preliminary data.</text>
</comment>
<feature type="region of interest" description="Disordered" evidence="1">
    <location>
        <begin position="1"/>
        <end position="25"/>
    </location>
</feature>
<dbReference type="AlphaFoldDB" id="D4S1A7"/>
<dbReference type="EMBL" id="ABWN01000033">
    <property type="protein sequence ID" value="EFF67997.1"/>
    <property type="molecule type" value="Genomic_DNA"/>
</dbReference>
<evidence type="ECO:0000256" key="2">
    <source>
        <dbReference type="SAM" id="Phobius"/>
    </source>
</evidence>
<dbReference type="eggNOG" id="ENOG502Z7M1">
    <property type="taxonomic scope" value="Bacteria"/>
</dbReference>
<dbReference type="GeneID" id="98917981"/>
<dbReference type="STRING" id="45851.BHV86_08945"/>
<protein>
    <recommendedName>
        <fullName evidence="5">Magnesium transporter MgtE intracellular domain-containing protein</fullName>
    </recommendedName>
</protein>
<keyword evidence="2" id="KW-1133">Transmembrane helix</keyword>
<evidence type="ECO:0008006" key="5">
    <source>
        <dbReference type="Google" id="ProtNLM"/>
    </source>
</evidence>
<feature type="compositionally biased region" description="Acidic residues" evidence="1">
    <location>
        <begin position="7"/>
        <end position="19"/>
    </location>
</feature>
<feature type="transmembrane region" description="Helical" evidence="2">
    <location>
        <begin position="31"/>
        <end position="49"/>
    </location>
</feature>
<dbReference type="Proteomes" id="UP000006238">
    <property type="component" value="Unassembled WGS sequence"/>
</dbReference>
<evidence type="ECO:0000256" key="1">
    <source>
        <dbReference type="SAM" id="MobiDB-lite"/>
    </source>
</evidence>
<keyword evidence="4" id="KW-1185">Reference proteome</keyword>
<accession>D4S1A7</accession>
<sequence>MPKYEDEGIVEDNDDLETEEGGKKKGKGTTAIIAAFIVVIWIAIFALLVKLDVGGFGSSVLYPVLKDVPVLNKILPNVSDNSLSSNSGDTYSTLQEAIDRINELENSIAVYKKNSDENAQTISNLTAEVERLKTYEANQTAFETLKKRFDNEVVYTDNAPDINEYKNWYEQMDADNAAEIYRQVLEQLQMDEVIQNLADYYASMDPANAAAVFEEMTGDLEKVAKILSCMKKDKAGDILAAMNSTLAAKLTLLIYPKEN</sequence>
<reference evidence="3 4" key="1">
    <citation type="submission" date="2010-02" db="EMBL/GenBank/DDBJ databases">
        <authorList>
            <person name="Weinstock G."/>
            <person name="Sodergren E."/>
            <person name="Clifton S."/>
            <person name="Fulton L."/>
            <person name="Fulton B."/>
            <person name="Courtney L."/>
            <person name="Fronick C."/>
            <person name="Harrison M."/>
            <person name="Strong C."/>
            <person name="Farmer C."/>
            <person name="Delahaunty K."/>
            <person name="Markovic C."/>
            <person name="Hall O."/>
            <person name="Minx P."/>
            <person name="Tomlinson C."/>
            <person name="Mitreva M."/>
            <person name="Nelson J."/>
            <person name="Hou S."/>
            <person name="Wollam A."/>
            <person name="Pepin K.H."/>
            <person name="Johnson M."/>
            <person name="Bhonagiri V."/>
            <person name="Zhang X."/>
            <person name="Suruliraj S."/>
            <person name="Warren W."/>
            <person name="Chinwalla A."/>
            <person name="Mardis E.R."/>
            <person name="Wilson R.K."/>
        </authorList>
    </citation>
    <scope>NUCLEOTIDE SEQUENCE [LARGE SCALE GENOMIC DNA]</scope>
    <source>
        <strain evidence="3 4">DSM 2876</strain>
    </source>
</reference>
<name>D4S1A7_9FIRM</name>
<gene>
    <name evidence="3" type="ORF">BUTYVIB_01877</name>
</gene>
<organism evidence="3 4">
    <name type="scientific">Eshraghiella crossota DSM 2876</name>
    <dbReference type="NCBI Taxonomy" id="511680"/>
    <lineage>
        <taxon>Bacteria</taxon>
        <taxon>Bacillati</taxon>
        <taxon>Bacillota</taxon>
        <taxon>Clostridia</taxon>
        <taxon>Lachnospirales</taxon>
        <taxon>Lachnospiraceae</taxon>
        <taxon>Eshraghiella</taxon>
    </lineage>
</organism>
<dbReference type="SUPFAM" id="SSF158791">
    <property type="entry name" value="MgtE N-terminal domain-like"/>
    <property type="match status" value="1"/>
</dbReference>
<evidence type="ECO:0000313" key="3">
    <source>
        <dbReference type="EMBL" id="EFF67997.1"/>
    </source>
</evidence>